<evidence type="ECO:0000259" key="1">
    <source>
        <dbReference type="SMART" id="SM00860"/>
    </source>
</evidence>
<accession>A0A9D1K3Z5</accession>
<gene>
    <name evidence="2" type="ORF">IAD03_10005</name>
</gene>
<name>A0A9D1K3Z5_9FIRM</name>
<dbReference type="InterPro" id="IPR018958">
    <property type="entry name" value="Knr4/Smi1-like_dom"/>
</dbReference>
<dbReference type="SUPFAM" id="SSF160631">
    <property type="entry name" value="SMI1/KNR4-like"/>
    <property type="match status" value="1"/>
</dbReference>
<evidence type="ECO:0000313" key="3">
    <source>
        <dbReference type="Proteomes" id="UP000824141"/>
    </source>
</evidence>
<dbReference type="EMBL" id="DVJM01000222">
    <property type="protein sequence ID" value="HIS79688.1"/>
    <property type="molecule type" value="Genomic_DNA"/>
</dbReference>
<organism evidence="2 3">
    <name type="scientific">Candidatus Caccousia stercoris</name>
    <dbReference type="NCBI Taxonomy" id="2840723"/>
    <lineage>
        <taxon>Bacteria</taxon>
        <taxon>Bacillati</taxon>
        <taxon>Bacillota</taxon>
        <taxon>Clostridia</taxon>
        <taxon>Eubacteriales</taxon>
        <taxon>Oscillospiraceae</taxon>
        <taxon>Oscillospiraceae incertae sedis</taxon>
        <taxon>Candidatus Caccousia</taxon>
    </lineage>
</organism>
<dbReference type="InterPro" id="IPR037883">
    <property type="entry name" value="Knr4/Smi1-like_sf"/>
</dbReference>
<dbReference type="Proteomes" id="UP000824141">
    <property type="component" value="Unassembled WGS sequence"/>
</dbReference>
<proteinExistence type="predicted"/>
<dbReference type="SMART" id="SM00860">
    <property type="entry name" value="SMI1_KNR4"/>
    <property type="match status" value="2"/>
</dbReference>
<reference evidence="2" key="2">
    <citation type="journal article" date="2021" name="PeerJ">
        <title>Extensive microbial diversity within the chicken gut microbiome revealed by metagenomics and culture.</title>
        <authorList>
            <person name="Gilroy R."/>
            <person name="Ravi A."/>
            <person name="Getino M."/>
            <person name="Pursley I."/>
            <person name="Horton D.L."/>
            <person name="Alikhan N.F."/>
            <person name="Baker D."/>
            <person name="Gharbi K."/>
            <person name="Hall N."/>
            <person name="Watson M."/>
            <person name="Adriaenssens E.M."/>
            <person name="Foster-Nyarko E."/>
            <person name="Jarju S."/>
            <person name="Secka A."/>
            <person name="Antonio M."/>
            <person name="Oren A."/>
            <person name="Chaudhuri R.R."/>
            <person name="La Ragione R."/>
            <person name="Hildebrand F."/>
            <person name="Pallen M.J."/>
        </authorList>
    </citation>
    <scope>NUCLEOTIDE SEQUENCE</scope>
    <source>
        <strain evidence="2">6086</strain>
    </source>
</reference>
<protein>
    <submittedName>
        <fullName evidence="2">SMI1/KNR4 family protein</fullName>
    </submittedName>
</protein>
<reference evidence="2" key="1">
    <citation type="submission" date="2020-10" db="EMBL/GenBank/DDBJ databases">
        <authorList>
            <person name="Gilroy R."/>
        </authorList>
    </citation>
    <scope>NUCLEOTIDE SEQUENCE</scope>
    <source>
        <strain evidence="2">6086</strain>
    </source>
</reference>
<feature type="domain" description="Knr4/Smi1-like" evidence="1">
    <location>
        <begin position="288"/>
        <end position="457"/>
    </location>
</feature>
<feature type="domain" description="Knr4/Smi1-like" evidence="1">
    <location>
        <begin position="19"/>
        <end position="150"/>
    </location>
</feature>
<evidence type="ECO:0000313" key="2">
    <source>
        <dbReference type="EMBL" id="HIS79688.1"/>
    </source>
</evidence>
<comment type="caution">
    <text evidence="2">The sequence shown here is derived from an EMBL/GenBank/DDBJ whole genome shotgun (WGS) entry which is preliminary data.</text>
</comment>
<dbReference type="AlphaFoldDB" id="A0A9D1K3Z5"/>
<sequence>MILEQLQTIHSFGYGPESTVTPDDIAAKEKELGFPLPEALRELYLTFHPDDPLFSGEMHLIPLSLLQTCQRTCWSYTILTLLPFCRGEKYGYAFEVSRHIKKIPCPQGRSADDPEIFGLFVAPETAKEKKDLNGYMVPCNKARLSQWLVEWLSYEQTRAQPSIVAVNKDKVPHYSDLQKMIPHHFYEIPKEELAKAQYNFVTRYTEEPSRLLYGTILYAPTGYIGAQTDEELEALMKQLGFRYTWVKSQTGHPIYNAAPPEPPKERELLSITPVLEFLRAFAGITRTGAKEESIQRAEARLEAPLPLPMEEFYRCLPSSFYHSYNTIRPLSTLRKAKDGKLNFLEENQAVYHWAAELNSPFLYRRSNDGVGEWVPFGIIDGFLAAEFLWALACDEDLDLNLWEFPDFEPDMLKPGGKLASHLFPIANITEQIAAGNTRRLYQAANGQAVGLYDSLEQTFWFVTKDEAVEDQLDKELFPR</sequence>